<dbReference type="EMBL" id="AP026978">
    <property type="protein sequence ID" value="BDU00980.1"/>
    <property type="molecule type" value="Genomic_DNA"/>
</dbReference>
<dbReference type="RefSeq" id="WP_281873961.1">
    <property type="nucleotide sequence ID" value="NZ_AP026978.1"/>
</dbReference>
<name>A0ABN6U8C3_9NOCA</name>
<organism evidence="1 2">
    <name type="scientific">Nocardia sputorum</name>
    <dbReference type="NCBI Taxonomy" id="2984338"/>
    <lineage>
        <taxon>Bacteria</taxon>
        <taxon>Bacillati</taxon>
        <taxon>Actinomycetota</taxon>
        <taxon>Actinomycetes</taxon>
        <taxon>Mycobacteriales</taxon>
        <taxon>Nocardiaceae</taxon>
        <taxon>Nocardia</taxon>
    </lineage>
</organism>
<evidence type="ECO:0000313" key="1">
    <source>
        <dbReference type="EMBL" id="BDU00980.1"/>
    </source>
</evidence>
<accession>A0ABN6U8C3</accession>
<evidence type="ECO:0000313" key="2">
    <source>
        <dbReference type="Proteomes" id="UP001317870"/>
    </source>
</evidence>
<protein>
    <recommendedName>
        <fullName evidence="3">DUF3085 domain-containing protein</fullName>
    </recommendedName>
</protein>
<proteinExistence type="predicted"/>
<sequence length="157" mass="17376">MASVALWFPLSKVIDLAEHAMAASQHSRSPYADPGPAVPSLIWVKDHGIYLMSNGIPHQPGEPDSPDYQAHVVYALHHGPGTHWIHGDPLGDDFVEYLHLTENFDGHTLIELIRTYAAMNGWLSITVSTKRFTLMFSPTAPTTPLRSADQRPSRGVR</sequence>
<reference evidence="1 2" key="1">
    <citation type="submission" date="2022-11" db="EMBL/GenBank/DDBJ databases">
        <title>Genome Sequencing of Nocardia sp. ON39_IFM12276 and assembly.</title>
        <authorList>
            <person name="Shimojima M."/>
            <person name="Toyokawa M."/>
            <person name="Uesaka K."/>
        </authorList>
    </citation>
    <scope>NUCLEOTIDE SEQUENCE [LARGE SCALE GENOMIC DNA]</scope>
    <source>
        <strain evidence="1 2">IFM 12276</strain>
    </source>
</reference>
<dbReference type="Proteomes" id="UP001317870">
    <property type="component" value="Chromosome"/>
</dbReference>
<gene>
    <name evidence="1" type="ORF">IFM12276_40080</name>
</gene>
<evidence type="ECO:0008006" key="3">
    <source>
        <dbReference type="Google" id="ProtNLM"/>
    </source>
</evidence>
<keyword evidence="2" id="KW-1185">Reference proteome</keyword>